<evidence type="ECO:0000313" key="5">
    <source>
        <dbReference type="Proteomes" id="UP000324632"/>
    </source>
</evidence>
<gene>
    <name evidence="4" type="ORF">E1301_Tti020022</name>
</gene>
<protein>
    <submittedName>
        <fullName evidence="4">Interferon-induced very large GTPase 1</fullName>
    </submittedName>
</protein>
<dbReference type="PANTHER" id="PTHR22796">
    <property type="entry name" value="URG4-RELATED"/>
    <property type="match status" value="1"/>
</dbReference>
<comment type="similarity">
    <text evidence="1">Belongs to the TRAFAC class TrmE-Era-EngA-EngB-Septin-like GTPase superfamily. AIG1/Toc34/Toc159-like paraseptin GTPase family. IAN subfamily.</text>
</comment>
<dbReference type="Gene3D" id="3.40.50.300">
    <property type="entry name" value="P-loop containing nucleotide triphosphate hydrolases"/>
    <property type="match status" value="1"/>
</dbReference>
<dbReference type="AlphaFoldDB" id="A0A5A9NAI9"/>
<reference evidence="4 5" key="1">
    <citation type="journal article" date="2019" name="Mol. Ecol. Resour.">
        <title>Chromosome-level genome assembly of Triplophysa tibetana, a fish adapted to the harsh high-altitude environment of the Tibetan Plateau.</title>
        <authorList>
            <person name="Yang X."/>
            <person name="Liu H."/>
            <person name="Ma Z."/>
            <person name="Zou Y."/>
            <person name="Zou M."/>
            <person name="Mao Y."/>
            <person name="Li X."/>
            <person name="Wang H."/>
            <person name="Chen T."/>
            <person name="Wang W."/>
            <person name="Yang R."/>
        </authorList>
    </citation>
    <scope>NUCLEOTIDE SEQUENCE [LARGE SCALE GENOMIC DNA]</scope>
    <source>
        <strain evidence="4">TTIB1903HZAU</strain>
        <tissue evidence="4">Muscle</tissue>
    </source>
</reference>
<dbReference type="EMBL" id="SOYY01000021">
    <property type="protein sequence ID" value="KAA0706328.1"/>
    <property type="molecule type" value="Genomic_DNA"/>
</dbReference>
<dbReference type="InterPro" id="IPR027417">
    <property type="entry name" value="P-loop_NTPase"/>
</dbReference>
<sequence>MSSTDSTVKKLIEECGNRYHVFNNTETEDRTQVSDLLEKIDLMVTDNGGSYYSCKRFREIICQKLKEPIEQSVYRQTARDLADEMISNCPSLNGNRSNLEKHILKRLAEEENFDKYINYIKNPRDHFKSFIRDEVSQYIRDQFSVSVQLKMNQNIELLQKKIMTAAHESTQHVQENRGNVDVWLKFFTLKLSDVLIISVKDFSGVKHDDVDDFKLLEDVIRTELPPVISDISREFSTDSFDKKLDVNNRSDEIVIDHLCQCCWVQCPFCKAICTNTLENHDGDHSVPFHRVFGINGNYYSGSTNLCISICTTQVVSDESFYSHNSDDQRVLWREYRRAGGVYANWSITPDLSELFYWKWFVCRFQRDLERYYEKTFQGRGSIPDEWRKITLQKAIESLRVNMY</sequence>
<feature type="domain" description="AIG1-type G" evidence="3">
    <location>
        <begin position="5"/>
        <end position="60"/>
    </location>
</feature>
<keyword evidence="2" id="KW-0547">Nucleotide-binding</keyword>
<dbReference type="PANTHER" id="PTHR22796:SF6">
    <property type="entry name" value="INTERFERON-INDUCED VERY LARGE GTPASE 1-RELATED"/>
    <property type="match status" value="1"/>
</dbReference>
<evidence type="ECO:0000313" key="4">
    <source>
        <dbReference type="EMBL" id="KAA0706328.1"/>
    </source>
</evidence>
<organism evidence="4 5">
    <name type="scientific">Triplophysa tibetana</name>
    <dbReference type="NCBI Taxonomy" id="1572043"/>
    <lineage>
        <taxon>Eukaryota</taxon>
        <taxon>Metazoa</taxon>
        <taxon>Chordata</taxon>
        <taxon>Craniata</taxon>
        <taxon>Vertebrata</taxon>
        <taxon>Euteleostomi</taxon>
        <taxon>Actinopterygii</taxon>
        <taxon>Neopterygii</taxon>
        <taxon>Teleostei</taxon>
        <taxon>Ostariophysi</taxon>
        <taxon>Cypriniformes</taxon>
        <taxon>Nemacheilidae</taxon>
        <taxon>Triplophysa</taxon>
    </lineage>
</organism>
<proteinExistence type="inferred from homology"/>
<dbReference type="InterPro" id="IPR006703">
    <property type="entry name" value="G_AIG1"/>
</dbReference>
<dbReference type="GO" id="GO:0005525">
    <property type="term" value="F:GTP binding"/>
    <property type="evidence" value="ECO:0007669"/>
    <property type="project" value="InterPro"/>
</dbReference>
<accession>A0A5A9NAI9</accession>
<evidence type="ECO:0000256" key="2">
    <source>
        <dbReference type="ARBA" id="ARBA00022741"/>
    </source>
</evidence>
<evidence type="ECO:0000256" key="1">
    <source>
        <dbReference type="ARBA" id="ARBA00008535"/>
    </source>
</evidence>
<evidence type="ECO:0000259" key="3">
    <source>
        <dbReference type="Pfam" id="PF04548"/>
    </source>
</evidence>
<comment type="caution">
    <text evidence="4">The sequence shown here is derived from an EMBL/GenBank/DDBJ whole genome shotgun (WGS) entry which is preliminary data.</text>
</comment>
<keyword evidence="5" id="KW-1185">Reference proteome</keyword>
<dbReference type="Proteomes" id="UP000324632">
    <property type="component" value="Chromosome 21"/>
</dbReference>
<dbReference type="Pfam" id="PF04548">
    <property type="entry name" value="AIG1"/>
    <property type="match status" value="1"/>
</dbReference>
<name>A0A5A9NAI9_9TELE</name>